<name>A0A542YAA8_9MICO</name>
<gene>
    <name evidence="3" type="ORF">FB562_2425</name>
</gene>
<dbReference type="PANTHER" id="PTHR21666:SF270">
    <property type="entry name" value="MUREIN HYDROLASE ACTIVATOR ENVC"/>
    <property type="match status" value="1"/>
</dbReference>
<protein>
    <submittedName>
        <fullName evidence="3">Peptidase M23-like protein</fullName>
    </submittedName>
</protein>
<dbReference type="PANTHER" id="PTHR21666">
    <property type="entry name" value="PEPTIDASE-RELATED"/>
    <property type="match status" value="1"/>
</dbReference>
<organism evidence="3 4">
    <name type="scientific">Homoserinimonas aerilata</name>
    <dbReference type="NCBI Taxonomy" id="1162970"/>
    <lineage>
        <taxon>Bacteria</taxon>
        <taxon>Bacillati</taxon>
        <taxon>Actinomycetota</taxon>
        <taxon>Actinomycetes</taxon>
        <taxon>Micrococcales</taxon>
        <taxon>Microbacteriaceae</taxon>
        <taxon>Homoserinimonas</taxon>
    </lineage>
</organism>
<dbReference type="EMBL" id="VFOM01000003">
    <property type="protein sequence ID" value="TQL45015.1"/>
    <property type="molecule type" value="Genomic_DNA"/>
</dbReference>
<feature type="domain" description="M23ase beta-sheet core" evidence="2">
    <location>
        <begin position="210"/>
        <end position="310"/>
    </location>
</feature>
<dbReference type="OrthoDB" id="1099523at2"/>
<dbReference type="RefSeq" id="WP_141881536.1">
    <property type="nucleotide sequence ID" value="NZ_VFOM01000003.1"/>
</dbReference>
<dbReference type="Proteomes" id="UP000317998">
    <property type="component" value="Unassembled WGS sequence"/>
</dbReference>
<evidence type="ECO:0000313" key="4">
    <source>
        <dbReference type="Proteomes" id="UP000317998"/>
    </source>
</evidence>
<dbReference type="InterPro" id="IPR011055">
    <property type="entry name" value="Dup_hybrid_motif"/>
</dbReference>
<sequence>MTRATNGMQNAAPVDPRKSGSNTSVQASSRRALRESRRRSPLAAVGTALSSAADRVSAGVPAIRRPTQPVPALPRAATSGARSRVRSIMHGLTSVGAMAGVAALLVSTSITGGAFTPVELAEAAQGPVADVAAAEVQSLGVVSETAAVLPELTRDTYAATAYVKPVTRFVAPSYAYTNNPTGSIQWPFPGTAPITYGFGPRAACSYCSTFHLGLDFVPGAGTPIQAIADGTVVLVDTGGSSYGNHVVIQHNVNGQIVKSLYAHMAWGSIQVAAGQQVTTGTIVGAVGSTGASTGAHLHLEVHVEGTAVDPYAWLSANAG</sequence>
<evidence type="ECO:0000313" key="3">
    <source>
        <dbReference type="EMBL" id="TQL45015.1"/>
    </source>
</evidence>
<evidence type="ECO:0000256" key="1">
    <source>
        <dbReference type="SAM" id="MobiDB-lite"/>
    </source>
</evidence>
<dbReference type="AlphaFoldDB" id="A0A542YAA8"/>
<keyword evidence="4" id="KW-1185">Reference proteome</keyword>
<dbReference type="InterPro" id="IPR050570">
    <property type="entry name" value="Cell_wall_metabolism_enzyme"/>
</dbReference>
<evidence type="ECO:0000259" key="2">
    <source>
        <dbReference type="Pfam" id="PF01551"/>
    </source>
</evidence>
<dbReference type="CDD" id="cd12797">
    <property type="entry name" value="M23_peptidase"/>
    <property type="match status" value="1"/>
</dbReference>
<feature type="region of interest" description="Disordered" evidence="1">
    <location>
        <begin position="1"/>
        <end position="81"/>
    </location>
</feature>
<dbReference type="Pfam" id="PF01551">
    <property type="entry name" value="Peptidase_M23"/>
    <property type="match status" value="1"/>
</dbReference>
<dbReference type="GO" id="GO:0004222">
    <property type="term" value="F:metalloendopeptidase activity"/>
    <property type="evidence" value="ECO:0007669"/>
    <property type="project" value="TreeGrafter"/>
</dbReference>
<dbReference type="Gene3D" id="2.70.70.10">
    <property type="entry name" value="Glucose Permease (Domain IIA)"/>
    <property type="match status" value="1"/>
</dbReference>
<dbReference type="InterPro" id="IPR016047">
    <property type="entry name" value="M23ase_b-sheet_dom"/>
</dbReference>
<dbReference type="SUPFAM" id="SSF51261">
    <property type="entry name" value="Duplicated hybrid motif"/>
    <property type="match status" value="1"/>
</dbReference>
<accession>A0A542YAA8</accession>
<proteinExistence type="predicted"/>
<reference evidence="3 4" key="1">
    <citation type="submission" date="2019-06" db="EMBL/GenBank/DDBJ databases">
        <title>Sequencing the genomes of 1000 actinobacteria strains.</title>
        <authorList>
            <person name="Klenk H.-P."/>
        </authorList>
    </citation>
    <scope>NUCLEOTIDE SEQUENCE [LARGE SCALE GENOMIC DNA]</scope>
    <source>
        <strain evidence="3 4">DSM 26477</strain>
    </source>
</reference>
<comment type="caution">
    <text evidence="3">The sequence shown here is derived from an EMBL/GenBank/DDBJ whole genome shotgun (WGS) entry which is preliminary data.</text>
</comment>